<evidence type="ECO:0000256" key="1">
    <source>
        <dbReference type="ARBA" id="ARBA00004496"/>
    </source>
</evidence>
<reference evidence="12 13" key="1">
    <citation type="journal article" date="2020" name="G3 (Bethesda)">
        <title>Genetic Underpinnings of Host Manipulation by Ophiocordyceps as Revealed by Comparative Transcriptomics.</title>
        <authorList>
            <person name="Will I."/>
            <person name="Das B."/>
            <person name="Trinh T."/>
            <person name="Brachmann A."/>
            <person name="Ohm R.A."/>
            <person name="de Bekker C."/>
        </authorList>
    </citation>
    <scope>NUCLEOTIDE SEQUENCE [LARGE SCALE GENOMIC DNA]</scope>
    <source>
        <strain evidence="12 13">EC05</strain>
    </source>
</reference>
<sequence length="1613" mass="176553">MPVVAPEKLASLQRQPQDIRNICILAHVDHGKTSLTDALLATNGIISPKLAGKVRYLDSRPDEQTRGITMESSAISLYFSMLRRSAPDDEPVPKEYLINLIDSPGHIDFSSEVSTASRLCDGAVVLVDAVEGVCSQTVTVLRQTWTEQLKPLLVINKMDRLVTELKMTPSEAYLHLSKLLEQVNAVLGSFFQGERMEENLNWRERMEERVAAAAAAKASATDDQVSDTGELQFEERDDEDIYFAPEKNNVIFSSALDGWAFTCRQFAGLYEKKLGIRRGAVERVLWGNFYLDPKTKKILGPKHLKGRSLKPMFVHLVLEPVWTVYQATCGGEAGKGDAALLEKVTTSLGISIPAHVIRARDPRLLLTAVFYSWLPLSTALLVSVVESLPSPPKAQAERLPQLLDNSPGSQSIDGRVRDAMMSFRDGKSDPVVAYVSKMVSIPESELPQNRTRRTNKMSAEEARDLARKRMAETARAHQDATGTLTGALDAATLDDALPPHAEEENKTDPEHLIGFARIYSGTLSVGDSLYVIPPKWSPGNAQAEARPQQATVTALYMLMGRSLETLESVPAGVVFGIGGLEGKILKSGTLCSRLEGAVNLAGVSSGGKPIVRVALEPTNPADLDRMIAGLRLLVQSDACAEYEQFASGEHVLLTAGELHLERCLLDLKERFARCEIQAGAPIVPYRETIVRADEMRPPVNRDLGRGGVAAVTSSRQVSMTIRVRPLPANVTEFLIRKADSIKRLCGRPTAGETEAGDGMTETTVSSTSEGDCLSAVELKRQLREQLESGKGREVWKNRVDDVAAFGPQRSGPNLLIDATKDGRLLSRVLGADGSEAAQLSDKMAYAFQLATAQGPLCHEPMQGVAVFIEDVSLSVGDGDSVGRLTGEVIKSLQAAMRTGFQDWSPRLMLAMYSVEIQASTEVLGRVYDVLTRRRGRVVAETMKEGTPFFTIQALLPVAESFGFADEMRKRTSGAAQPQLIFAGFEILDEDPFWEPFTEDHLEDLGELADRENVAKRYMDAVRRKKGLLIEGRRAATDAEKQKTLKSKANVDPTAPQNSVPTLHLSMLWAQDQGPGTVRVHSRMRWPTVLLEDIAAVTAVVCKPGFLDVGFDALEALMLAWEAWRRLASFVVVTNALGGCDAPAERGVYRASGDAMVLDTSGRRLRLQAERIRYGDAARSSDVTLRSVRMPAHRPGSKHGTKHTRAATTFNQSLDMSGLEIFRLGNTSLTADRLHLDASLSLSGKLRLGFFTVAECWFGISGTAGMDLSLALQVDAQLQGTLDRSTPALALPLVAVPGIVAVGPAVRLAVGVDVTALASLYAEASLRVDFVRVEWHVDLVDGTKSRSTGLMPTFDAEVRLGGKASLHLDPYIDLRLLLNVQFLSGLWDLNGGIKVVPRIVNAFSIDAGETFGADEPLPDLLFPNGPSEPVSAVESPDRPLSFVLLQDGKPREPSPRHEYDVMRVDDDDDHDDNNINNKNENKNNKMKINNWKSVFPQGEKSKKRKGKKYKPPIGNQKIPKPLRPRPAPPPLTLRSERTQAEEQQEATRKAKEGRRKASEVAVGCRDGISLKSEFRLDVSAVLTSWEWNLYRKSVPFFEGCYALPAGSLMLMAPP</sequence>
<dbReference type="GO" id="GO:0042256">
    <property type="term" value="P:cytosolic ribosome assembly"/>
    <property type="evidence" value="ECO:0007669"/>
    <property type="project" value="TreeGrafter"/>
</dbReference>
<evidence type="ECO:0000256" key="5">
    <source>
        <dbReference type="ARBA" id="ARBA00022801"/>
    </source>
</evidence>
<evidence type="ECO:0000256" key="7">
    <source>
        <dbReference type="ARBA" id="ARBA00048548"/>
    </source>
</evidence>
<dbReference type="PANTHER" id="PTHR42908:SF3">
    <property type="entry name" value="ELONGATION FACTOR-LIKE GTPASE 1"/>
    <property type="match status" value="1"/>
</dbReference>
<accession>A0A8H4Q2D3</accession>
<dbReference type="InterPro" id="IPR009000">
    <property type="entry name" value="Transl_B-barrel_sf"/>
</dbReference>
<evidence type="ECO:0000256" key="3">
    <source>
        <dbReference type="ARBA" id="ARBA00022517"/>
    </source>
</evidence>
<dbReference type="InterPro" id="IPR035647">
    <property type="entry name" value="EFG_III/V"/>
</dbReference>
<dbReference type="GO" id="GO:0003924">
    <property type="term" value="F:GTPase activity"/>
    <property type="evidence" value="ECO:0007669"/>
    <property type="project" value="InterPro"/>
</dbReference>
<comment type="catalytic activity">
    <reaction evidence="7">
        <text>GTP + H2O = GDP + phosphate + H(+)</text>
        <dbReference type="Rhea" id="RHEA:19669"/>
        <dbReference type="ChEBI" id="CHEBI:15377"/>
        <dbReference type="ChEBI" id="CHEBI:15378"/>
        <dbReference type="ChEBI" id="CHEBI:37565"/>
        <dbReference type="ChEBI" id="CHEBI:43474"/>
        <dbReference type="ChEBI" id="CHEBI:58189"/>
    </reaction>
</comment>
<proteinExistence type="predicted"/>
<dbReference type="FunFam" id="3.30.70.240:FF:000006">
    <property type="entry name" value="Elongation factor like GTPase 1"/>
    <property type="match status" value="1"/>
</dbReference>
<dbReference type="InterPro" id="IPR000795">
    <property type="entry name" value="T_Tr_GTP-bd_dom"/>
</dbReference>
<dbReference type="Gene3D" id="3.40.50.300">
    <property type="entry name" value="P-loop containing nucleotide triphosphate hydrolases"/>
    <property type="match status" value="1"/>
</dbReference>
<dbReference type="Pfam" id="PF00009">
    <property type="entry name" value="GTP_EFTU"/>
    <property type="match status" value="1"/>
</dbReference>
<dbReference type="Gene3D" id="3.30.230.10">
    <property type="match status" value="1"/>
</dbReference>
<dbReference type="InterPro" id="IPR014721">
    <property type="entry name" value="Ribsml_uS5_D2-typ_fold_subgr"/>
</dbReference>
<dbReference type="NCBIfam" id="TIGR00231">
    <property type="entry name" value="small_GTP"/>
    <property type="match status" value="1"/>
</dbReference>
<evidence type="ECO:0000259" key="11">
    <source>
        <dbReference type="PROSITE" id="PS51722"/>
    </source>
</evidence>
<dbReference type="CDD" id="cd01885">
    <property type="entry name" value="EF2"/>
    <property type="match status" value="1"/>
</dbReference>
<feature type="compositionally biased region" description="Basic residues" evidence="10">
    <location>
        <begin position="1500"/>
        <end position="1509"/>
    </location>
</feature>
<dbReference type="PRINTS" id="PR00315">
    <property type="entry name" value="ELONGATNFCT"/>
</dbReference>
<protein>
    <recommendedName>
        <fullName evidence="8">Ribosome assembly protein 1</fullName>
    </recommendedName>
    <alternativeName>
        <fullName evidence="9">Elongation factor-like 1</fullName>
    </alternativeName>
</protein>
<dbReference type="EMBL" id="JAACLJ010000007">
    <property type="protein sequence ID" value="KAF4582845.1"/>
    <property type="molecule type" value="Genomic_DNA"/>
</dbReference>
<evidence type="ECO:0000256" key="9">
    <source>
        <dbReference type="ARBA" id="ARBA00081809"/>
    </source>
</evidence>
<dbReference type="GO" id="GO:1990904">
    <property type="term" value="C:ribonucleoprotein complex"/>
    <property type="evidence" value="ECO:0007669"/>
    <property type="project" value="TreeGrafter"/>
</dbReference>
<keyword evidence="5" id="KW-0378">Hydrolase</keyword>
<keyword evidence="13" id="KW-1185">Reference proteome</keyword>
<evidence type="ECO:0000313" key="13">
    <source>
        <dbReference type="Proteomes" id="UP000562929"/>
    </source>
</evidence>
<dbReference type="InterPro" id="IPR020568">
    <property type="entry name" value="Ribosomal_Su5_D2-typ_SF"/>
</dbReference>
<dbReference type="FunFam" id="3.40.50.300:FF:000746">
    <property type="entry name" value="Ribosome assembly protein 1"/>
    <property type="match status" value="1"/>
</dbReference>
<dbReference type="Gene3D" id="2.40.30.10">
    <property type="entry name" value="Translation factors"/>
    <property type="match status" value="1"/>
</dbReference>
<feature type="domain" description="Tr-type G" evidence="11">
    <location>
        <begin position="17"/>
        <end position="321"/>
    </location>
</feature>
<feature type="region of interest" description="Disordered" evidence="10">
    <location>
        <begin position="1417"/>
        <end position="1436"/>
    </location>
</feature>
<organism evidence="12 13">
    <name type="scientific">Ophiocordyceps camponoti-floridani</name>
    <dbReference type="NCBI Taxonomy" id="2030778"/>
    <lineage>
        <taxon>Eukaryota</taxon>
        <taxon>Fungi</taxon>
        <taxon>Dikarya</taxon>
        <taxon>Ascomycota</taxon>
        <taxon>Pezizomycotina</taxon>
        <taxon>Sordariomycetes</taxon>
        <taxon>Hypocreomycetidae</taxon>
        <taxon>Hypocreales</taxon>
        <taxon>Ophiocordycipitaceae</taxon>
        <taxon>Ophiocordyceps</taxon>
    </lineage>
</organism>
<dbReference type="SUPFAM" id="SSF54211">
    <property type="entry name" value="Ribosomal protein S5 domain 2-like"/>
    <property type="match status" value="1"/>
</dbReference>
<dbReference type="SUPFAM" id="SSF50447">
    <property type="entry name" value="Translation proteins"/>
    <property type="match status" value="1"/>
</dbReference>
<evidence type="ECO:0000256" key="6">
    <source>
        <dbReference type="ARBA" id="ARBA00023134"/>
    </source>
</evidence>
<dbReference type="Gene3D" id="3.30.70.240">
    <property type="match status" value="1"/>
</dbReference>
<dbReference type="Pfam" id="PF22974">
    <property type="entry name" value="DUF7029"/>
    <property type="match status" value="1"/>
</dbReference>
<dbReference type="GO" id="GO:0043022">
    <property type="term" value="F:ribosome binding"/>
    <property type="evidence" value="ECO:0007669"/>
    <property type="project" value="TreeGrafter"/>
</dbReference>
<dbReference type="Proteomes" id="UP000562929">
    <property type="component" value="Unassembled WGS sequence"/>
</dbReference>
<dbReference type="PROSITE" id="PS51722">
    <property type="entry name" value="G_TR_2"/>
    <property type="match status" value="1"/>
</dbReference>
<feature type="compositionally biased region" description="Basic and acidic residues" evidence="10">
    <location>
        <begin position="458"/>
        <end position="478"/>
    </location>
</feature>
<feature type="region of interest" description="Disordered" evidence="10">
    <location>
        <begin position="747"/>
        <end position="767"/>
    </location>
</feature>
<dbReference type="FunFam" id="3.30.70.870:FF:000002">
    <property type="entry name" value="Translation elongation factor 2"/>
    <property type="match status" value="1"/>
</dbReference>
<dbReference type="CDD" id="cd04096">
    <property type="entry name" value="eEF2_snRNP_like_C"/>
    <property type="match status" value="1"/>
</dbReference>
<feature type="compositionally biased region" description="Basic and acidic residues" evidence="10">
    <location>
        <begin position="1447"/>
        <end position="1463"/>
    </location>
</feature>
<comment type="caution">
    <text evidence="12">The sequence shown here is derived from an EMBL/GenBank/DDBJ whole genome shotgun (WGS) entry which is preliminary data.</text>
</comment>
<dbReference type="InterPro" id="IPR027417">
    <property type="entry name" value="P-loop_NTPase"/>
</dbReference>
<dbReference type="InterPro" id="IPR000640">
    <property type="entry name" value="EFG_V-like"/>
</dbReference>
<dbReference type="PANTHER" id="PTHR42908">
    <property type="entry name" value="TRANSLATION ELONGATION FACTOR-RELATED"/>
    <property type="match status" value="1"/>
</dbReference>
<keyword evidence="6" id="KW-0342">GTP-binding</keyword>
<name>A0A8H4Q2D3_9HYPO</name>
<comment type="subcellular location">
    <subcellularLocation>
        <location evidence="1">Cytoplasm</location>
    </subcellularLocation>
</comment>
<feature type="region of interest" description="Disordered" evidence="10">
    <location>
        <begin position="444"/>
        <end position="483"/>
    </location>
</feature>
<dbReference type="SUPFAM" id="SSF54980">
    <property type="entry name" value="EF-G C-terminal domain-like"/>
    <property type="match status" value="2"/>
</dbReference>
<dbReference type="GO" id="GO:0005829">
    <property type="term" value="C:cytosol"/>
    <property type="evidence" value="ECO:0007669"/>
    <property type="project" value="TreeGrafter"/>
</dbReference>
<feature type="region of interest" description="Disordered" evidence="10">
    <location>
        <begin position="1444"/>
        <end position="1557"/>
    </location>
</feature>
<feature type="compositionally biased region" description="Basic and acidic residues" evidence="10">
    <location>
        <begin position="1533"/>
        <end position="1557"/>
    </location>
</feature>
<evidence type="ECO:0000256" key="4">
    <source>
        <dbReference type="ARBA" id="ARBA00022741"/>
    </source>
</evidence>
<dbReference type="InterPro" id="IPR056752">
    <property type="entry name" value="EFL1"/>
</dbReference>
<dbReference type="Pfam" id="PF25118">
    <property type="entry name" value="EFL1"/>
    <property type="match status" value="1"/>
</dbReference>
<evidence type="ECO:0000256" key="2">
    <source>
        <dbReference type="ARBA" id="ARBA00022490"/>
    </source>
</evidence>
<dbReference type="InterPro" id="IPR005225">
    <property type="entry name" value="Small_GTP-bd"/>
</dbReference>
<dbReference type="CDD" id="cd01681">
    <property type="entry name" value="aeEF2_snRNP_like_IV"/>
    <property type="match status" value="1"/>
</dbReference>
<dbReference type="Pfam" id="PF00679">
    <property type="entry name" value="EFG_C"/>
    <property type="match status" value="1"/>
</dbReference>
<dbReference type="GO" id="GO:0005525">
    <property type="term" value="F:GTP binding"/>
    <property type="evidence" value="ECO:0007669"/>
    <property type="project" value="UniProtKB-KW"/>
</dbReference>
<dbReference type="CDD" id="cd16268">
    <property type="entry name" value="EF2_II"/>
    <property type="match status" value="1"/>
</dbReference>
<dbReference type="Gene3D" id="3.30.70.870">
    <property type="entry name" value="Elongation Factor G (Translational Gtpase), domain 3"/>
    <property type="match status" value="1"/>
</dbReference>
<dbReference type="InterPro" id="IPR054293">
    <property type="entry name" value="DUF7029"/>
</dbReference>
<dbReference type="SMART" id="SM00838">
    <property type="entry name" value="EFG_C"/>
    <property type="match status" value="1"/>
</dbReference>
<dbReference type="SUPFAM" id="SSF52540">
    <property type="entry name" value="P-loop containing nucleoside triphosphate hydrolases"/>
    <property type="match status" value="1"/>
</dbReference>
<gene>
    <name evidence="12" type="ORF">GQ602_005989</name>
</gene>
<evidence type="ECO:0000256" key="8">
    <source>
        <dbReference type="ARBA" id="ARBA00068031"/>
    </source>
</evidence>
<keyword evidence="4" id="KW-0547">Nucleotide-binding</keyword>
<keyword evidence="3" id="KW-0690">Ribosome biogenesis</keyword>
<evidence type="ECO:0000313" key="12">
    <source>
        <dbReference type="EMBL" id="KAF4582845.1"/>
    </source>
</evidence>
<dbReference type="OrthoDB" id="364892at2759"/>
<keyword evidence="2" id="KW-0963">Cytoplasm</keyword>
<evidence type="ECO:0000256" key="10">
    <source>
        <dbReference type="SAM" id="MobiDB-lite"/>
    </source>
</evidence>